<evidence type="ECO:0000313" key="1">
    <source>
        <dbReference type="EMBL" id="KAL3268620.1"/>
    </source>
</evidence>
<dbReference type="AlphaFoldDB" id="A0ABD2MQF1"/>
<dbReference type="Proteomes" id="UP001516400">
    <property type="component" value="Unassembled WGS sequence"/>
</dbReference>
<organism evidence="1 2">
    <name type="scientific">Cryptolaemus montrouzieri</name>
    <dbReference type="NCBI Taxonomy" id="559131"/>
    <lineage>
        <taxon>Eukaryota</taxon>
        <taxon>Metazoa</taxon>
        <taxon>Ecdysozoa</taxon>
        <taxon>Arthropoda</taxon>
        <taxon>Hexapoda</taxon>
        <taxon>Insecta</taxon>
        <taxon>Pterygota</taxon>
        <taxon>Neoptera</taxon>
        <taxon>Endopterygota</taxon>
        <taxon>Coleoptera</taxon>
        <taxon>Polyphaga</taxon>
        <taxon>Cucujiformia</taxon>
        <taxon>Coccinelloidea</taxon>
        <taxon>Coccinellidae</taxon>
        <taxon>Scymninae</taxon>
        <taxon>Scymnini</taxon>
        <taxon>Cryptolaemus</taxon>
    </lineage>
</organism>
<proteinExistence type="predicted"/>
<accession>A0ABD2MQF1</accession>
<protein>
    <submittedName>
        <fullName evidence="1">Uncharacterized protein</fullName>
    </submittedName>
</protein>
<gene>
    <name evidence="1" type="ORF">HHI36_007726</name>
</gene>
<keyword evidence="2" id="KW-1185">Reference proteome</keyword>
<sequence>MSIVRDHIASFPSYQTHYSKSENPNRKYLLPDLNVLAMYDLYKEKCMEKDTCTKYDVLDKKTEVCEDVDESRKLNAEKELHLRKVEKVREARDRDTVKARGDESFYGFTFYLEKALLFPVLKTSVTCGVG</sequence>
<comment type="caution">
    <text evidence="1">The sequence shown here is derived from an EMBL/GenBank/DDBJ whole genome shotgun (WGS) entry which is preliminary data.</text>
</comment>
<evidence type="ECO:0000313" key="2">
    <source>
        <dbReference type="Proteomes" id="UP001516400"/>
    </source>
</evidence>
<name>A0ABD2MQF1_9CUCU</name>
<dbReference type="EMBL" id="JABFTP020000021">
    <property type="protein sequence ID" value="KAL3268620.1"/>
    <property type="molecule type" value="Genomic_DNA"/>
</dbReference>
<reference evidence="1 2" key="1">
    <citation type="journal article" date="2021" name="BMC Biol.">
        <title>Horizontally acquired antibacterial genes associated with adaptive radiation of ladybird beetles.</title>
        <authorList>
            <person name="Li H.S."/>
            <person name="Tang X.F."/>
            <person name="Huang Y.H."/>
            <person name="Xu Z.Y."/>
            <person name="Chen M.L."/>
            <person name="Du X.Y."/>
            <person name="Qiu B.Y."/>
            <person name="Chen P.T."/>
            <person name="Zhang W."/>
            <person name="Slipinski A."/>
            <person name="Escalona H.E."/>
            <person name="Waterhouse R.M."/>
            <person name="Zwick A."/>
            <person name="Pang H."/>
        </authorList>
    </citation>
    <scope>NUCLEOTIDE SEQUENCE [LARGE SCALE GENOMIC DNA]</scope>
    <source>
        <strain evidence="1">SYSU2018</strain>
    </source>
</reference>